<organism evidence="6 7">
    <name type="scientific">Chlorella ohadii</name>
    <dbReference type="NCBI Taxonomy" id="2649997"/>
    <lineage>
        <taxon>Eukaryota</taxon>
        <taxon>Viridiplantae</taxon>
        <taxon>Chlorophyta</taxon>
        <taxon>core chlorophytes</taxon>
        <taxon>Trebouxiophyceae</taxon>
        <taxon>Chlorellales</taxon>
        <taxon>Chlorellaceae</taxon>
        <taxon>Chlorella clade</taxon>
        <taxon>Chlorella</taxon>
    </lineage>
</organism>
<accession>A0AAD5DQG5</accession>
<dbReference type="PANTHER" id="PTHR31251:SF169">
    <property type="entry name" value="SQUAMOSA PROMOTER-BINDING-LIKE PROTEIN 8"/>
    <property type="match status" value="1"/>
</dbReference>
<evidence type="ECO:0000256" key="3">
    <source>
        <dbReference type="ARBA" id="ARBA00022833"/>
    </source>
</evidence>
<keyword evidence="1" id="KW-0479">Metal-binding</keyword>
<dbReference type="InterPro" id="IPR044817">
    <property type="entry name" value="SBP-like"/>
</dbReference>
<dbReference type="Gene3D" id="4.10.1100.10">
    <property type="entry name" value="Transcription factor, SBP-box domain"/>
    <property type="match status" value="1"/>
</dbReference>
<feature type="region of interest" description="Disordered" evidence="4">
    <location>
        <begin position="1"/>
        <end position="31"/>
    </location>
</feature>
<protein>
    <recommendedName>
        <fullName evidence="5">SBP-type domain-containing protein</fullName>
    </recommendedName>
</protein>
<dbReference type="GO" id="GO:0005634">
    <property type="term" value="C:nucleus"/>
    <property type="evidence" value="ECO:0007669"/>
    <property type="project" value="InterPro"/>
</dbReference>
<feature type="region of interest" description="Disordered" evidence="4">
    <location>
        <begin position="99"/>
        <end position="178"/>
    </location>
</feature>
<keyword evidence="7" id="KW-1185">Reference proteome</keyword>
<evidence type="ECO:0000313" key="7">
    <source>
        <dbReference type="Proteomes" id="UP001205105"/>
    </source>
</evidence>
<name>A0AAD5DQG5_9CHLO</name>
<dbReference type="AlphaFoldDB" id="A0AAD5DQG5"/>
<evidence type="ECO:0000256" key="2">
    <source>
        <dbReference type="ARBA" id="ARBA00022771"/>
    </source>
</evidence>
<keyword evidence="3" id="KW-0862">Zinc</keyword>
<dbReference type="Proteomes" id="UP001205105">
    <property type="component" value="Unassembled WGS sequence"/>
</dbReference>
<dbReference type="EMBL" id="JADXDR010000084">
    <property type="protein sequence ID" value="KAI7840120.1"/>
    <property type="molecule type" value="Genomic_DNA"/>
</dbReference>
<feature type="domain" description="SBP-type" evidence="5">
    <location>
        <begin position="24"/>
        <end position="102"/>
    </location>
</feature>
<sequence>MSSGSEPGSDSGLQTAGAELLQAAKPSRGPGCQVCGSSLSGRYETRFKVCRTHREADEVQHNGKVQRFCQQCNTFHVTERFEGSQRSCREQLARHAERRRELRRARREAEQGRSSPSSEGANAASRRRSAGSPLRYSSAPVPLPLSLLLPGQPATAPLQPGGSNPDGSPPSKRQRSQSDALALLASMSVDQLHASKQLQLPPQQRQQSDTTQSETADLSLMLQQLVGQSGGSLPPLPQQAGLQSLLLGHPPPGSSQGFGQLSSQVDSALLQLRQQAAQQLLMLEKKQQVLRRTMDMLQHVMQPPAAAPLQLAAQPSGSLDALQLLALLQQPQPQVQPRAAQQQGDALLRMLGFGQPPQ</sequence>
<keyword evidence="2" id="KW-0863">Zinc-finger</keyword>
<gene>
    <name evidence="6" type="ORF">COHA_006161</name>
</gene>
<dbReference type="PROSITE" id="PS51141">
    <property type="entry name" value="ZF_SBP"/>
    <property type="match status" value="1"/>
</dbReference>
<dbReference type="Pfam" id="PF03110">
    <property type="entry name" value="SBP"/>
    <property type="match status" value="1"/>
</dbReference>
<evidence type="ECO:0000313" key="6">
    <source>
        <dbReference type="EMBL" id="KAI7840120.1"/>
    </source>
</evidence>
<proteinExistence type="predicted"/>
<feature type="compositionally biased region" description="Polar residues" evidence="4">
    <location>
        <begin position="1"/>
        <end position="14"/>
    </location>
</feature>
<evidence type="ECO:0000256" key="1">
    <source>
        <dbReference type="ARBA" id="ARBA00022723"/>
    </source>
</evidence>
<dbReference type="GO" id="GO:0003677">
    <property type="term" value="F:DNA binding"/>
    <property type="evidence" value="ECO:0007669"/>
    <property type="project" value="InterPro"/>
</dbReference>
<comment type="caution">
    <text evidence="6">The sequence shown here is derived from an EMBL/GenBank/DDBJ whole genome shotgun (WGS) entry which is preliminary data.</text>
</comment>
<evidence type="ECO:0000259" key="5">
    <source>
        <dbReference type="PROSITE" id="PS51141"/>
    </source>
</evidence>
<dbReference type="GO" id="GO:0008270">
    <property type="term" value="F:zinc ion binding"/>
    <property type="evidence" value="ECO:0007669"/>
    <property type="project" value="UniProtKB-KW"/>
</dbReference>
<reference evidence="6" key="1">
    <citation type="submission" date="2020-11" db="EMBL/GenBank/DDBJ databases">
        <title>Chlorella ohadii genome sequencing and assembly.</title>
        <authorList>
            <person name="Murik O."/>
            <person name="Treves H."/>
            <person name="Kedem I."/>
            <person name="Shotland Y."/>
            <person name="Kaplan A."/>
        </authorList>
    </citation>
    <scope>NUCLEOTIDE SEQUENCE</scope>
    <source>
        <strain evidence="6">1</strain>
    </source>
</reference>
<dbReference type="InterPro" id="IPR036893">
    <property type="entry name" value="SBP_sf"/>
</dbReference>
<feature type="compositionally biased region" description="Low complexity" evidence="4">
    <location>
        <begin position="160"/>
        <end position="171"/>
    </location>
</feature>
<dbReference type="PANTHER" id="PTHR31251">
    <property type="entry name" value="SQUAMOSA PROMOTER-BINDING-LIKE PROTEIN 4"/>
    <property type="match status" value="1"/>
</dbReference>
<feature type="compositionally biased region" description="Low complexity" evidence="4">
    <location>
        <begin position="144"/>
        <end position="153"/>
    </location>
</feature>
<dbReference type="SUPFAM" id="SSF103612">
    <property type="entry name" value="SBT domain"/>
    <property type="match status" value="1"/>
</dbReference>
<evidence type="ECO:0000256" key="4">
    <source>
        <dbReference type="SAM" id="MobiDB-lite"/>
    </source>
</evidence>
<dbReference type="InterPro" id="IPR004333">
    <property type="entry name" value="SBP_dom"/>
</dbReference>